<keyword evidence="1" id="KW-1133">Transmembrane helix</keyword>
<dbReference type="Proteomes" id="UP000233551">
    <property type="component" value="Unassembled WGS sequence"/>
</dbReference>
<keyword evidence="1" id="KW-0472">Membrane</keyword>
<proteinExistence type="predicted"/>
<name>A0A2I0IB73_PUNGR</name>
<keyword evidence="3" id="KW-1185">Reference proteome</keyword>
<evidence type="ECO:0000313" key="3">
    <source>
        <dbReference type="Proteomes" id="UP000233551"/>
    </source>
</evidence>
<dbReference type="EMBL" id="PGOL01003465">
    <property type="protein sequence ID" value="PKI40920.1"/>
    <property type="molecule type" value="Genomic_DNA"/>
</dbReference>
<protein>
    <submittedName>
        <fullName evidence="2">Uncharacterized protein</fullName>
    </submittedName>
</protein>
<comment type="caution">
    <text evidence="2">The sequence shown here is derived from an EMBL/GenBank/DDBJ whole genome shotgun (WGS) entry which is preliminary data.</text>
</comment>
<keyword evidence="1" id="KW-0812">Transmembrane</keyword>
<dbReference type="AlphaFoldDB" id="A0A2I0IB73"/>
<feature type="transmembrane region" description="Helical" evidence="1">
    <location>
        <begin position="43"/>
        <end position="67"/>
    </location>
</feature>
<evidence type="ECO:0000256" key="1">
    <source>
        <dbReference type="SAM" id="Phobius"/>
    </source>
</evidence>
<gene>
    <name evidence="2" type="ORF">CRG98_038685</name>
</gene>
<accession>A0A2I0IB73</accession>
<sequence>MNYSLQGIFATITYAAASMRCNTSLLAAMLDKSFELAALNKLLHILFQDLFVLNVVYPSFMVLAILVRKFSYVPHFIHLWRFCEPELLDFMEGRESLRLWRWAWLRSSVTSKVFISLLSHTFILTQKRLFKGYELLGTNCKNNKVPRRCNDETLFGPPFLRPLWKVDITSRGVGFFISVATLKKRSHHARSVSPSLCSMVNSSLKSRFTHRVTTNLWMNNSYNCSKVVIKPRASE</sequence>
<reference evidence="2 3" key="1">
    <citation type="submission" date="2017-11" db="EMBL/GenBank/DDBJ databases">
        <title>De-novo sequencing of pomegranate (Punica granatum L.) genome.</title>
        <authorList>
            <person name="Akparov Z."/>
            <person name="Amiraslanov A."/>
            <person name="Hajiyeva S."/>
            <person name="Abbasov M."/>
            <person name="Kaur K."/>
            <person name="Hamwieh A."/>
            <person name="Solovyev V."/>
            <person name="Salamov A."/>
            <person name="Braich B."/>
            <person name="Kosarev P."/>
            <person name="Mahmoud A."/>
            <person name="Hajiyev E."/>
            <person name="Babayeva S."/>
            <person name="Izzatullayeva V."/>
            <person name="Mammadov A."/>
            <person name="Mammadov A."/>
            <person name="Sharifova S."/>
            <person name="Ojaghi J."/>
            <person name="Eynullazada K."/>
            <person name="Bayramov B."/>
            <person name="Abdulazimova A."/>
            <person name="Shahmuradov I."/>
        </authorList>
    </citation>
    <scope>NUCLEOTIDE SEQUENCE [LARGE SCALE GENOMIC DNA]</scope>
    <source>
        <strain evidence="3">cv. AG2017</strain>
        <tissue evidence="2">Leaf</tissue>
    </source>
</reference>
<organism evidence="2 3">
    <name type="scientific">Punica granatum</name>
    <name type="common">Pomegranate</name>
    <dbReference type="NCBI Taxonomy" id="22663"/>
    <lineage>
        <taxon>Eukaryota</taxon>
        <taxon>Viridiplantae</taxon>
        <taxon>Streptophyta</taxon>
        <taxon>Embryophyta</taxon>
        <taxon>Tracheophyta</taxon>
        <taxon>Spermatophyta</taxon>
        <taxon>Magnoliopsida</taxon>
        <taxon>eudicotyledons</taxon>
        <taxon>Gunneridae</taxon>
        <taxon>Pentapetalae</taxon>
        <taxon>rosids</taxon>
        <taxon>malvids</taxon>
        <taxon>Myrtales</taxon>
        <taxon>Lythraceae</taxon>
        <taxon>Punica</taxon>
    </lineage>
</organism>
<evidence type="ECO:0000313" key="2">
    <source>
        <dbReference type="EMBL" id="PKI40920.1"/>
    </source>
</evidence>